<keyword evidence="2" id="KW-1003">Cell membrane</keyword>
<evidence type="ECO:0000313" key="7">
    <source>
        <dbReference type="EMBL" id="KKQ65654.1"/>
    </source>
</evidence>
<protein>
    <submittedName>
        <fullName evidence="7">Glycosyl transferase family 2</fullName>
    </submittedName>
</protein>
<dbReference type="Proteomes" id="UP000034235">
    <property type="component" value="Unassembled WGS sequence"/>
</dbReference>
<dbReference type="InterPro" id="IPR001173">
    <property type="entry name" value="Glyco_trans_2-like"/>
</dbReference>
<keyword evidence="3" id="KW-0328">Glycosyltransferase</keyword>
<evidence type="ECO:0000256" key="2">
    <source>
        <dbReference type="ARBA" id="ARBA00022475"/>
    </source>
</evidence>
<sequence>MKQLDLAIVIPTLNEEHYIGRLLDSIAKQTVKPKEIVVVDAFSKDLTGEEVQKRMKKLKNLKLFRLPKHTISKQRNFGANNTSAKHILFLDADGQLKDPDTLKKYMDEVERRKPDIAAALNHPLSDYWKDRVFFKGMNLIFRAIKPFWPMATGMNLYIRRDVFEKVKGFDEMVRVGEDIELVQRVVKKGGRFLFLKYPKIYTSVRRLEEEGRRKFAKKMFKAFFKVIRHGHQKNDVEYEFGKFGKE</sequence>
<comment type="subcellular location">
    <subcellularLocation>
        <location evidence="1">Cell membrane</location>
    </subcellularLocation>
</comment>
<evidence type="ECO:0000259" key="6">
    <source>
        <dbReference type="Pfam" id="PF00535"/>
    </source>
</evidence>
<feature type="domain" description="Glycosyltransferase 2-like" evidence="6">
    <location>
        <begin position="8"/>
        <end position="166"/>
    </location>
</feature>
<evidence type="ECO:0000313" key="8">
    <source>
        <dbReference type="Proteomes" id="UP000034235"/>
    </source>
</evidence>
<dbReference type="AlphaFoldDB" id="A0A0G0LWA1"/>
<dbReference type="Pfam" id="PF00535">
    <property type="entry name" value="Glycos_transf_2"/>
    <property type="match status" value="1"/>
</dbReference>
<dbReference type="InterPro" id="IPR029044">
    <property type="entry name" value="Nucleotide-diphossugar_trans"/>
</dbReference>
<organism evidence="7 8">
    <name type="scientific">Candidatus Daviesbacteria bacterium GW2011_GWA2_38_24</name>
    <dbReference type="NCBI Taxonomy" id="1618422"/>
    <lineage>
        <taxon>Bacteria</taxon>
        <taxon>Candidatus Daviesiibacteriota</taxon>
    </lineage>
</organism>
<dbReference type="PANTHER" id="PTHR43646:SF2">
    <property type="entry name" value="GLYCOSYLTRANSFERASE 2-LIKE DOMAIN-CONTAINING PROTEIN"/>
    <property type="match status" value="1"/>
</dbReference>
<keyword evidence="4 7" id="KW-0808">Transferase</keyword>
<keyword evidence="5" id="KW-0472">Membrane</keyword>
<dbReference type="GO" id="GO:0005886">
    <property type="term" value="C:plasma membrane"/>
    <property type="evidence" value="ECO:0007669"/>
    <property type="project" value="UniProtKB-SubCell"/>
</dbReference>
<evidence type="ECO:0000256" key="4">
    <source>
        <dbReference type="ARBA" id="ARBA00022679"/>
    </source>
</evidence>
<dbReference type="GO" id="GO:0016757">
    <property type="term" value="F:glycosyltransferase activity"/>
    <property type="evidence" value="ECO:0007669"/>
    <property type="project" value="UniProtKB-KW"/>
</dbReference>
<dbReference type="EMBL" id="LBUP01000009">
    <property type="protein sequence ID" value="KKQ65654.1"/>
    <property type="molecule type" value="Genomic_DNA"/>
</dbReference>
<name>A0A0G0LWA1_9BACT</name>
<dbReference type="SUPFAM" id="SSF53448">
    <property type="entry name" value="Nucleotide-diphospho-sugar transferases"/>
    <property type="match status" value="1"/>
</dbReference>
<reference evidence="7 8" key="1">
    <citation type="journal article" date="2015" name="Nature">
        <title>rRNA introns, odd ribosomes, and small enigmatic genomes across a large radiation of phyla.</title>
        <authorList>
            <person name="Brown C.T."/>
            <person name="Hug L.A."/>
            <person name="Thomas B.C."/>
            <person name="Sharon I."/>
            <person name="Castelle C.J."/>
            <person name="Singh A."/>
            <person name="Wilkins M.J."/>
            <person name="Williams K.H."/>
            <person name="Banfield J.F."/>
        </authorList>
    </citation>
    <scope>NUCLEOTIDE SEQUENCE [LARGE SCALE GENOMIC DNA]</scope>
</reference>
<evidence type="ECO:0000256" key="5">
    <source>
        <dbReference type="ARBA" id="ARBA00023136"/>
    </source>
</evidence>
<accession>A0A0G0LWA1</accession>
<dbReference type="Gene3D" id="3.90.550.10">
    <property type="entry name" value="Spore Coat Polysaccharide Biosynthesis Protein SpsA, Chain A"/>
    <property type="match status" value="1"/>
</dbReference>
<evidence type="ECO:0000256" key="3">
    <source>
        <dbReference type="ARBA" id="ARBA00022676"/>
    </source>
</evidence>
<gene>
    <name evidence="7" type="ORF">US86_C0009G0022</name>
</gene>
<dbReference type="PANTHER" id="PTHR43646">
    <property type="entry name" value="GLYCOSYLTRANSFERASE"/>
    <property type="match status" value="1"/>
</dbReference>
<proteinExistence type="predicted"/>
<evidence type="ECO:0000256" key="1">
    <source>
        <dbReference type="ARBA" id="ARBA00004236"/>
    </source>
</evidence>
<comment type="caution">
    <text evidence="7">The sequence shown here is derived from an EMBL/GenBank/DDBJ whole genome shotgun (WGS) entry which is preliminary data.</text>
</comment>